<gene>
    <name evidence="1" type="ORF">ERS852574_01577</name>
</gene>
<evidence type="ECO:0000313" key="1">
    <source>
        <dbReference type="EMBL" id="CUM91925.1"/>
    </source>
</evidence>
<dbReference type="Proteomes" id="UP000095727">
    <property type="component" value="Unassembled WGS sequence"/>
</dbReference>
<accession>A0A173WLC9</accession>
<organism evidence="1 2">
    <name type="scientific">Coprococcus comes</name>
    <dbReference type="NCBI Taxonomy" id="410072"/>
    <lineage>
        <taxon>Bacteria</taxon>
        <taxon>Bacillati</taxon>
        <taxon>Bacillota</taxon>
        <taxon>Clostridia</taxon>
        <taxon>Lachnospirales</taxon>
        <taxon>Lachnospiraceae</taxon>
        <taxon>Coprococcus</taxon>
    </lineage>
</organism>
<dbReference type="AlphaFoldDB" id="A0A173WLC9"/>
<dbReference type="Pfam" id="PF11007">
    <property type="entry name" value="CotJA"/>
    <property type="match status" value="1"/>
</dbReference>
<protein>
    <submittedName>
        <fullName evidence="1">Spore coat associated protein JA (CotJA)</fullName>
    </submittedName>
</protein>
<sequence>MQNCRNNNPYMRRANCGCGNNNNSCNSNSCMANNDGRNLSMSAPVYRERSGCSDRDDALEGMPIAMAYVPWQSWRHIYEAGKGFHRGTIFEELDLPFKGKGGCNA</sequence>
<name>A0A173WLC9_9FIRM</name>
<dbReference type="RefSeq" id="WP_082421090.1">
    <property type="nucleotide sequence ID" value="NZ_BSCI01000002.1"/>
</dbReference>
<proteinExistence type="predicted"/>
<dbReference type="InterPro" id="IPR020256">
    <property type="entry name" value="Spore_coat_CotJA"/>
</dbReference>
<evidence type="ECO:0000313" key="2">
    <source>
        <dbReference type="Proteomes" id="UP000095727"/>
    </source>
</evidence>
<dbReference type="EMBL" id="CYXR01000009">
    <property type="protein sequence ID" value="CUM91925.1"/>
    <property type="molecule type" value="Genomic_DNA"/>
</dbReference>
<reference evidence="1 2" key="1">
    <citation type="submission" date="2015-09" db="EMBL/GenBank/DDBJ databases">
        <authorList>
            <consortium name="Pathogen Informatics"/>
        </authorList>
    </citation>
    <scope>NUCLEOTIDE SEQUENCE [LARGE SCALE GENOMIC DNA]</scope>
    <source>
        <strain evidence="1 2">2789STDY5834962</strain>
    </source>
</reference>